<evidence type="ECO:0000313" key="4">
    <source>
        <dbReference type="EMBL" id="CAI9101026.1"/>
    </source>
</evidence>
<dbReference type="Gene3D" id="1.10.8.430">
    <property type="entry name" value="Helical domain of apoptotic protease-activating factors"/>
    <property type="match status" value="1"/>
</dbReference>
<keyword evidence="2" id="KW-0611">Plant defense</keyword>
<evidence type="ECO:0000256" key="2">
    <source>
        <dbReference type="ARBA" id="ARBA00022821"/>
    </source>
</evidence>
<gene>
    <name evidence="4" type="ORF">OLC1_LOCUS10712</name>
</gene>
<dbReference type="Pfam" id="PF00931">
    <property type="entry name" value="NB-ARC"/>
    <property type="match status" value="1"/>
</dbReference>
<evidence type="ECO:0000313" key="5">
    <source>
        <dbReference type="Proteomes" id="UP001161247"/>
    </source>
</evidence>
<dbReference type="AlphaFoldDB" id="A0AAV1D0B0"/>
<feature type="domain" description="NB-ARC" evidence="3">
    <location>
        <begin position="345"/>
        <end position="451"/>
    </location>
</feature>
<dbReference type="Gene3D" id="3.40.50.300">
    <property type="entry name" value="P-loop containing nucleotide triphosphate hydrolases"/>
    <property type="match status" value="1"/>
</dbReference>
<name>A0AAV1D0B0_OLDCO</name>
<accession>A0AAV1D0B0</accession>
<organism evidence="4 5">
    <name type="scientific">Oldenlandia corymbosa var. corymbosa</name>
    <dbReference type="NCBI Taxonomy" id="529605"/>
    <lineage>
        <taxon>Eukaryota</taxon>
        <taxon>Viridiplantae</taxon>
        <taxon>Streptophyta</taxon>
        <taxon>Embryophyta</taxon>
        <taxon>Tracheophyta</taxon>
        <taxon>Spermatophyta</taxon>
        <taxon>Magnoliopsida</taxon>
        <taxon>eudicotyledons</taxon>
        <taxon>Gunneridae</taxon>
        <taxon>Pentapetalae</taxon>
        <taxon>asterids</taxon>
        <taxon>lamiids</taxon>
        <taxon>Gentianales</taxon>
        <taxon>Rubiaceae</taxon>
        <taxon>Rubioideae</taxon>
        <taxon>Spermacoceae</taxon>
        <taxon>Hedyotis-Oldenlandia complex</taxon>
        <taxon>Oldenlandia</taxon>
    </lineage>
</organism>
<dbReference type="SUPFAM" id="SSF52540">
    <property type="entry name" value="P-loop containing nucleoside triphosphate hydrolases"/>
    <property type="match status" value="1"/>
</dbReference>
<proteinExistence type="predicted"/>
<keyword evidence="1" id="KW-0433">Leucine-rich repeat</keyword>
<protein>
    <submittedName>
        <fullName evidence="4">OLC1v1038249C1</fullName>
    </submittedName>
</protein>
<dbReference type="PRINTS" id="PR00364">
    <property type="entry name" value="DISEASERSIST"/>
</dbReference>
<dbReference type="PANTHER" id="PTHR36766:SF30">
    <property type="entry name" value="TIR-NBS TYPE DISEASE RESISTANCE PROTEIN-RELATED"/>
    <property type="match status" value="1"/>
</dbReference>
<evidence type="ECO:0000256" key="1">
    <source>
        <dbReference type="ARBA" id="ARBA00022614"/>
    </source>
</evidence>
<dbReference type="GO" id="GO:0006952">
    <property type="term" value="P:defense response"/>
    <property type="evidence" value="ECO:0007669"/>
    <property type="project" value="UniProtKB-KW"/>
</dbReference>
<dbReference type="GO" id="GO:0043531">
    <property type="term" value="F:ADP binding"/>
    <property type="evidence" value="ECO:0007669"/>
    <property type="project" value="InterPro"/>
</dbReference>
<reference evidence="4" key="1">
    <citation type="submission" date="2023-03" db="EMBL/GenBank/DDBJ databases">
        <authorList>
            <person name="Julca I."/>
        </authorList>
    </citation>
    <scope>NUCLEOTIDE SEQUENCE</scope>
</reference>
<dbReference type="InterPro" id="IPR027417">
    <property type="entry name" value="P-loop_NTPase"/>
</dbReference>
<dbReference type="Proteomes" id="UP001161247">
    <property type="component" value="Chromosome 3"/>
</dbReference>
<dbReference type="InterPro" id="IPR042197">
    <property type="entry name" value="Apaf_helical"/>
</dbReference>
<keyword evidence="5" id="KW-1185">Reference proteome</keyword>
<dbReference type="PANTHER" id="PTHR36766">
    <property type="entry name" value="PLANT BROAD-SPECTRUM MILDEW RESISTANCE PROTEIN RPW8"/>
    <property type="match status" value="1"/>
</dbReference>
<evidence type="ECO:0000259" key="3">
    <source>
        <dbReference type="Pfam" id="PF00931"/>
    </source>
</evidence>
<sequence>MTLLHIEETLLQQHSMRIVYLSIFLTLNGSDDTANRDHLGNVVSEFLVSTQHLIFRQEMVAFIYPDDDDDDDGSSQQTISSSSSSQEVQLLLVLHPQCRQFRFLVSSQLLIPAADNRLIFGDFVDSLLKLLWNLLIHDTDSTDILNHQMQKLFGGLTFLQTLMIQQPSKFDELYKKMHALIELVVCEAGIIVIHLSAKEKRSLFKRLEILFSKTEKYFFKLIEAVEEEDTQLMLASEFPQTNQLGFTDSLLMELKSKMSACDADSTVSSAKDKLQALHGDLTYLRSFLVMLLSDQNPEFQSLRSSIAAVAYETEFALDSFTVKADLGSFIKMLNDIIGAVKIRRRLLLEILNGLGVNFAGKHLEMNEDDLAHKVSQQLRGKKYLIVLDDVWDIEAMDSLRGSFPNDANVSRILLTSRHHNVALQIKPDREPHNLRSLTSHESWELMRKKVCFDFKADKELLARAEAIAHNCNGLPLMILVVAGLLSNMGPDTWEEAEESNAFFTLGSFKRTNKFLFASHYGYGWLKDFCVLPEERSNLAFFKTCYVTSARQKCNEEHFLCCLHGPEIGICTEDPSILYRLRVYSGKDEDLADFRLLGPRLRTLFATSDVNLLDQRHWYEQLSYWLKQSKLLTVLGLRNFYVGVLFPAEIESICSLEVLDIGNIM</sequence>
<dbReference type="InterPro" id="IPR002182">
    <property type="entry name" value="NB-ARC"/>
</dbReference>
<dbReference type="EMBL" id="OX459120">
    <property type="protein sequence ID" value="CAI9101026.1"/>
    <property type="molecule type" value="Genomic_DNA"/>
</dbReference>